<feature type="compositionally biased region" description="Basic and acidic residues" evidence="1">
    <location>
        <begin position="1"/>
        <end position="24"/>
    </location>
</feature>
<reference evidence="3" key="1">
    <citation type="submission" date="2015-08" db="UniProtKB">
        <authorList>
            <consortium name="WormBaseParasite"/>
        </authorList>
    </citation>
    <scope>IDENTIFICATION</scope>
</reference>
<feature type="compositionally biased region" description="Polar residues" evidence="1">
    <location>
        <begin position="25"/>
        <end position="36"/>
    </location>
</feature>
<protein>
    <submittedName>
        <fullName evidence="3">BLVR domain-containing protein</fullName>
    </submittedName>
</protein>
<feature type="region of interest" description="Disordered" evidence="1">
    <location>
        <begin position="1"/>
        <end position="42"/>
    </location>
</feature>
<evidence type="ECO:0000256" key="1">
    <source>
        <dbReference type="SAM" id="MobiDB-lite"/>
    </source>
</evidence>
<keyword evidence="2" id="KW-1185">Reference proteome</keyword>
<dbReference type="WBParaSite" id="SSTP_0000026000.1">
    <property type="protein sequence ID" value="SSTP_0000026000.1"/>
    <property type="gene ID" value="SSTP_0000026000"/>
</dbReference>
<organism evidence="3">
    <name type="scientific">Strongyloides stercoralis</name>
    <name type="common">Threadworm</name>
    <dbReference type="NCBI Taxonomy" id="6248"/>
    <lineage>
        <taxon>Eukaryota</taxon>
        <taxon>Metazoa</taxon>
        <taxon>Ecdysozoa</taxon>
        <taxon>Nematoda</taxon>
        <taxon>Chromadorea</taxon>
        <taxon>Rhabditida</taxon>
        <taxon>Tylenchina</taxon>
        <taxon>Panagrolaimomorpha</taxon>
        <taxon>Strongyloidoidea</taxon>
        <taxon>Strongyloididae</taxon>
        <taxon>Strongyloides</taxon>
    </lineage>
</organism>
<accession>A0A0K0DSP8</accession>
<name>A0A0K0DSP8_STRER</name>
<proteinExistence type="predicted"/>
<dbReference type="AlphaFoldDB" id="A0A0K0DSP8"/>
<dbReference type="Proteomes" id="UP000035681">
    <property type="component" value="Unplaced"/>
</dbReference>
<dbReference type="WBParaSite" id="TCONS_00001477.p1">
    <property type="protein sequence ID" value="TCONS_00001477.p1"/>
    <property type="gene ID" value="XLOC_001357"/>
</dbReference>
<evidence type="ECO:0000313" key="3">
    <source>
        <dbReference type="WBParaSite" id="SSTP_0000026000.1"/>
    </source>
</evidence>
<sequence>MNAKESIRKENHSFPDVNRSEEKTGNFQKFGTFSTNKEGHNSFLNENKAKSLISETQNLHLKNDTKVGEGQERTSKLLQMLRQQGLKRNQRIGRQKVTNTVNVAPNPSPIKNEAHSLPDEIFEEQKSLTISKYEIIPGRRVSMALVPDII</sequence>
<evidence type="ECO:0000313" key="2">
    <source>
        <dbReference type="Proteomes" id="UP000035681"/>
    </source>
</evidence>